<reference evidence="1 2" key="1">
    <citation type="journal article" date="2017" name="Int. J. Syst. Evol. Microbiol.">
        <title>Mucilaginibacterpsychrotolerans sp. nov., isolated from peatlands.</title>
        <authorList>
            <person name="Deng Y."/>
            <person name="Shen L."/>
            <person name="Xu B."/>
            <person name="Liu Y."/>
            <person name="Gu Z."/>
            <person name="Liu H."/>
            <person name="Zhou Y."/>
        </authorList>
    </citation>
    <scope>NUCLEOTIDE SEQUENCE [LARGE SCALE GENOMIC DNA]</scope>
    <source>
        <strain evidence="1 2">NH7-4</strain>
    </source>
</reference>
<sequence>MTGYSDYLFLFTPPEHIRQEIARYKKASVKHIGDFGSMNSPAHITLNQLERQKPYMIDTALERIQGALQAMPPVLLHMDGFKYFEHLHSKNTIYAYIRSTPAMESWFGLLRKTLNIKKAVVPHIPVVRNIPETDFKKLWPHFHHKKLLEPFWIHELKTLQRETFGTATGKWEAYKTIPFKNTVGMAGKRTWKEHQQAKAEIAARKQVKLF</sequence>
<keyword evidence="2" id="KW-1185">Reference proteome</keyword>
<gene>
    <name evidence="1" type="ORF">E2R66_04900</name>
</gene>
<dbReference type="Proteomes" id="UP000297540">
    <property type="component" value="Unassembled WGS sequence"/>
</dbReference>
<organism evidence="1 2">
    <name type="scientific">Mucilaginibacter psychrotolerans</name>
    <dbReference type="NCBI Taxonomy" id="1524096"/>
    <lineage>
        <taxon>Bacteria</taxon>
        <taxon>Pseudomonadati</taxon>
        <taxon>Bacteroidota</taxon>
        <taxon>Sphingobacteriia</taxon>
        <taxon>Sphingobacteriales</taxon>
        <taxon>Sphingobacteriaceae</taxon>
        <taxon>Mucilaginibacter</taxon>
    </lineage>
</organism>
<dbReference type="Pfam" id="PF13563">
    <property type="entry name" value="2_5_RNA_ligase2"/>
    <property type="match status" value="1"/>
</dbReference>
<accession>A0A4Y8SLB0</accession>
<proteinExistence type="predicted"/>
<evidence type="ECO:0008006" key="3">
    <source>
        <dbReference type="Google" id="ProtNLM"/>
    </source>
</evidence>
<evidence type="ECO:0000313" key="2">
    <source>
        <dbReference type="Proteomes" id="UP000297540"/>
    </source>
</evidence>
<dbReference type="SUPFAM" id="SSF55144">
    <property type="entry name" value="LigT-like"/>
    <property type="match status" value="1"/>
</dbReference>
<protein>
    <recommendedName>
        <fullName evidence="3">2'-5' RNA ligase family protein</fullName>
    </recommendedName>
</protein>
<dbReference type="InterPro" id="IPR009097">
    <property type="entry name" value="Cyclic_Pdiesterase"/>
</dbReference>
<comment type="caution">
    <text evidence="1">The sequence shown here is derived from an EMBL/GenBank/DDBJ whole genome shotgun (WGS) entry which is preliminary data.</text>
</comment>
<dbReference type="RefSeq" id="WP_133227246.1">
    <property type="nucleotide sequence ID" value="NZ_SOZE01000003.1"/>
</dbReference>
<dbReference type="EMBL" id="SOZE01000003">
    <property type="protein sequence ID" value="TFF39708.1"/>
    <property type="molecule type" value="Genomic_DNA"/>
</dbReference>
<evidence type="ECO:0000313" key="1">
    <source>
        <dbReference type="EMBL" id="TFF39708.1"/>
    </source>
</evidence>
<dbReference type="Gene3D" id="3.90.1140.10">
    <property type="entry name" value="Cyclic phosphodiesterase"/>
    <property type="match status" value="1"/>
</dbReference>
<dbReference type="OrthoDB" id="1351981at2"/>
<name>A0A4Y8SLB0_9SPHI</name>
<dbReference type="AlphaFoldDB" id="A0A4Y8SLB0"/>